<evidence type="ECO:0000313" key="2">
    <source>
        <dbReference type="EMBL" id="AUG72302.1"/>
    </source>
</evidence>
<protein>
    <submittedName>
        <fullName evidence="2">ORF48</fullName>
    </submittedName>
</protein>
<feature type="compositionally biased region" description="Low complexity" evidence="1">
    <location>
        <begin position="57"/>
        <end position="66"/>
    </location>
</feature>
<dbReference type="RefSeq" id="YP_009447874.1">
    <property type="nucleotide sequence ID" value="NC_036579.1"/>
</dbReference>
<dbReference type="Proteomes" id="UP000242696">
    <property type="component" value="Segment"/>
</dbReference>
<dbReference type="KEGG" id="vg:35414694"/>
<proteinExistence type="predicted"/>
<evidence type="ECO:0000256" key="1">
    <source>
        <dbReference type="SAM" id="MobiDB-lite"/>
    </source>
</evidence>
<evidence type="ECO:0000313" key="3">
    <source>
        <dbReference type="Proteomes" id="UP000242696"/>
    </source>
</evidence>
<organism evidence="2">
    <name type="scientific">black bullhead herpesvirus</name>
    <dbReference type="NCBI Taxonomy" id="508441"/>
    <lineage>
        <taxon>Viruses</taxon>
        <taxon>Duplodnaviria</taxon>
        <taxon>Heunggongvirae</taxon>
        <taxon>Peploviricota</taxon>
        <taxon>Herviviricetes</taxon>
        <taxon>Herpesvirales</taxon>
        <taxon>Alloherpesviridae</taxon>
        <taxon>Ictavirus</taxon>
        <taxon>Ictavirus ictaluridallo2</taxon>
    </lineage>
</organism>
<reference evidence="2" key="1">
    <citation type="journal article" date="2018" name="Arch. Virol.">
        <title>Complete genome sequence and analysis of ictalurid herpesvirus 2.</title>
        <authorList>
            <person name="Borzak R."/>
            <person name="Haluk T."/>
            <person name="Bartha D."/>
            <person name="Doszpoly A."/>
        </authorList>
    </citation>
    <scope>NUCLEOTIDE SEQUENCE</scope>
    <source>
        <strain evidence="2">760/94</strain>
    </source>
</reference>
<name>A0A2H5AJI2_9VIRU</name>
<dbReference type="GeneID" id="35414694"/>
<feature type="region of interest" description="Disordered" evidence="1">
    <location>
        <begin position="1"/>
        <end position="33"/>
    </location>
</feature>
<feature type="region of interest" description="Disordered" evidence="1">
    <location>
        <begin position="56"/>
        <end position="76"/>
    </location>
</feature>
<keyword evidence="3" id="KW-1185">Reference proteome</keyword>
<sequence>MSGWAVSDSEDDEPSMTEAKVPAPTQPLPKRTPTETLITWLDREYNFEDMLVDGPSTATPAPVVTPKKPRPVKRPAPTLKQQTLPFAPDGKRHENWLDGIKQNLPRIITAIDESIGVGSSEHFPGWIHDSWATILGVLVEEPTQLAFWNKLMAADVPESALWWLGVPTCKFTALFMTPGEWTLAEKKLVVAGVLRMKGVGGLTTLGDPMTVLETTGVVFMETYSLIGKFKCASGWDAFWKQLHGVCLDQGVNLHMCFCGKRGLKKKNVHYLPMLTTLNIYNIEKLPIVW</sequence>
<accession>A0A2H5AJI2</accession>
<dbReference type="EMBL" id="MG271984">
    <property type="protein sequence ID" value="AUG72302.1"/>
    <property type="molecule type" value="Genomic_DNA"/>
</dbReference>